<proteinExistence type="predicted"/>
<dbReference type="InterPro" id="IPR000792">
    <property type="entry name" value="Tscrpt_reg_LuxR_C"/>
</dbReference>
<dbReference type="Pfam" id="PF00196">
    <property type="entry name" value="GerE"/>
    <property type="match status" value="1"/>
</dbReference>
<evidence type="ECO:0000256" key="2">
    <source>
        <dbReference type="ARBA" id="ARBA00023125"/>
    </source>
</evidence>
<dbReference type="PROSITE" id="PS50112">
    <property type="entry name" value="PAS"/>
    <property type="match status" value="1"/>
</dbReference>
<dbReference type="SUPFAM" id="SSF46894">
    <property type="entry name" value="C-terminal effector domain of the bipartite response regulators"/>
    <property type="match status" value="1"/>
</dbReference>
<dbReference type="InterPro" id="IPR016032">
    <property type="entry name" value="Sig_transdc_resp-reg_C-effctor"/>
</dbReference>
<dbReference type="InterPro" id="IPR035965">
    <property type="entry name" value="PAS-like_dom_sf"/>
</dbReference>
<evidence type="ECO:0008006" key="8">
    <source>
        <dbReference type="Google" id="ProtNLM"/>
    </source>
</evidence>
<evidence type="ECO:0000313" key="7">
    <source>
        <dbReference type="Proteomes" id="UP000033035"/>
    </source>
</evidence>
<comment type="caution">
    <text evidence="6">The sequence shown here is derived from an EMBL/GenBank/DDBJ whole genome shotgun (WGS) entry which is preliminary data.</text>
</comment>
<feature type="domain" description="HTH luxR-type" evidence="4">
    <location>
        <begin position="185"/>
        <end position="250"/>
    </location>
</feature>
<dbReference type="SUPFAM" id="SSF55785">
    <property type="entry name" value="PYP-like sensor domain (PAS domain)"/>
    <property type="match status" value="1"/>
</dbReference>
<evidence type="ECO:0000259" key="4">
    <source>
        <dbReference type="PROSITE" id="PS50043"/>
    </source>
</evidence>
<dbReference type="PATRIC" id="fig|1203610.3.peg.3906"/>
<dbReference type="PANTHER" id="PTHR44688">
    <property type="entry name" value="DNA-BINDING TRANSCRIPTIONAL ACTIVATOR DEVR_DOSR"/>
    <property type="match status" value="1"/>
</dbReference>
<keyword evidence="7" id="KW-1185">Reference proteome</keyword>
<reference evidence="6 7" key="1">
    <citation type="submission" date="2013-04" db="EMBL/GenBank/DDBJ databases">
        <title>The Genome Sequence of Parabacteroides gordonii DSM 23371.</title>
        <authorList>
            <consortium name="The Broad Institute Genomics Platform"/>
            <person name="Earl A."/>
            <person name="Ward D."/>
            <person name="Feldgarden M."/>
            <person name="Gevers D."/>
            <person name="Martens E."/>
            <person name="Sakamoto M."/>
            <person name="Benno Y."/>
            <person name="Suzuki N."/>
            <person name="Matsunaga N."/>
            <person name="Koshihara K."/>
            <person name="Seki M."/>
            <person name="Komiya H."/>
            <person name="Walker B."/>
            <person name="Young S."/>
            <person name="Zeng Q."/>
            <person name="Gargeya S."/>
            <person name="Fitzgerald M."/>
            <person name="Haas B."/>
            <person name="Abouelleil A."/>
            <person name="Allen A.W."/>
            <person name="Alvarado L."/>
            <person name="Arachchi H.M."/>
            <person name="Berlin A.M."/>
            <person name="Chapman S.B."/>
            <person name="Gainer-Dewar J."/>
            <person name="Goldberg J."/>
            <person name="Griggs A."/>
            <person name="Gujja S."/>
            <person name="Hansen M."/>
            <person name="Howarth C."/>
            <person name="Imamovic A."/>
            <person name="Ireland A."/>
            <person name="Larimer J."/>
            <person name="McCowan C."/>
            <person name="Murphy C."/>
            <person name="Pearson M."/>
            <person name="Poon T.W."/>
            <person name="Priest M."/>
            <person name="Roberts A."/>
            <person name="Saif S."/>
            <person name="Shea T."/>
            <person name="Sisk P."/>
            <person name="Sykes S."/>
            <person name="Wortman J."/>
            <person name="Nusbaum C."/>
            <person name="Birren B."/>
        </authorList>
    </citation>
    <scope>NUCLEOTIDE SEQUENCE [LARGE SCALE GENOMIC DNA]</scope>
    <source>
        <strain evidence="6 7">MS-1</strain>
    </source>
</reference>
<dbReference type="PRINTS" id="PR00038">
    <property type="entry name" value="HTHLUXR"/>
</dbReference>
<accession>A0A0F5J8Z2</accession>
<dbReference type="PROSITE" id="PS50043">
    <property type="entry name" value="HTH_LUXR_2"/>
    <property type="match status" value="1"/>
</dbReference>
<dbReference type="PROSITE" id="PS00622">
    <property type="entry name" value="HTH_LUXR_1"/>
    <property type="match status" value="1"/>
</dbReference>
<evidence type="ECO:0000256" key="3">
    <source>
        <dbReference type="ARBA" id="ARBA00023163"/>
    </source>
</evidence>
<dbReference type="Gene3D" id="3.30.450.20">
    <property type="entry name" value="PAS domain"/>
    <property type="match status" value="1"/>
</dbReference>
<gene>
    <name evidence="6" type="ORF">HMPREF1536_03831</name>
</gene>
<dbReference type="STRING" id="1203610.HMPREF1536_03831"/>
<dbReference type="RefSeq" id="WP_028728324.1">
    <property type="nucleotide sequence ID" value="NZ_AUAE01000029.1"/>
</dbReference>
<keyword evidence="1" id="KW-0805">Transcription regulation</keyword>
<evidence type="ECO:0000259" key="5">
    <source>
        <dbReference type="PROSITE" id="PS50112"/>
    </source>
</evidence>
<dbReference type="Gene3D" id="1.10.10.10">
    <property type="entry name" value="Winged helix-like DNA-binding domain superfamily/Winged helix DNA-binding domain"/>
    <property type="match status" value="1"/>
</dbReference>
<dbReference type="EMBL" id="AQHW01000017">
    <property type="protein sequence ID" value="KKB54249.1"/>
    <property type="molecule type" value="Genomic_DNA"/>
</dbReference>
<dbReference type="GO" id="GO:0006355">
    <property type="term" value="P:regulation of DNA-templated transcription"/>
    <property type="evidence" value="ECO:0007669"/>
    <property type="project" value="InterPro"/>
</dbReference>
<dbReference type="CDD" id="cd00130">
    <property type="entry name" value="PAS"/>
    <property type="match status" value="1"/>
</dbReference>
<dbReference type="HOGENOM" id="CLU_090315_1_0_10"/>
<organism evidence="6 7">
    <name type="scientific">Parabacteroides gordonii MS-1 = DSM 23371</name>
    <dbReference type="NCBI Taxonomy" id="1203610"/>
    <lineage>
        <taxon>Bacteria</taxon>
        <taxon>Pseudomonadati</taxon>
        <taxon>Bacteroidota</taxon>
        <taxon>Bacteroidia</taxon>
        <taxon>Bacteroidales</taxon>
        <taxon>Tannerellaceae</taxon>
        <taxon>Parabacteroides</taxon>
    </lineage>
</organism>
<dbReference type="Pfam" id="PF08447">
    <property type="entry name" value="PAS_3"/>
    <property type="match status" value="1"/>
</dbReference>
<feature type="domain" description="PAS" evidence="5">
    <location>
        <begin position="30"/>
        <end position="95"/>
    </location>
</feature>
<dbReference type="AlphaFoldDB" id="A0A0F5J8Z2"/>
<protein>
    <recommendedName>
        <fullName evidence="8">HTH luxR-type domain-containing protein</fullName>
    </recommendedName>
</protein>
<sequence>MSSSRDTLGELWARQQLSGQDVDYDLWAKRREALREMAEISHSCLFTVDVYKERYDFASDGFADIFGYNRSHIRTIEKQGDLLEDRIHPDDRDRMLDLQIRHSRFIYSLPEERRNDFRNIYQFRMLNARGQYINVVSRNQVAQQDRNGKAWIVMGVMDIAPDQTPQDTVKYSVLDMKSGELVSIFNNDNQSLTKREIEILQLIRQGLLSKEIADRLNISIYTVNNHRKNILTKLNANNAIEAINHVSVGVSR</sequence>
<dbReference type="SMART" id="SM00421">
    <property type="entry name" value="HTH_LUXR"/>
    <property type="match status" value="1"/>
</dbReference>
<dbReference type="PANTHER" id="PTHR44688:SF16">
    <property type="entry name" value="DNA-BINDING TRANSCRIPTIONAL ACTIVATOR DEVR_DOSR"/>
    <property type="match status" value="1"/>
</dbReference>
<dbReference type="InterPro" id="IPR036388">
    <property type="entry name" value="WH-like_DNA-bd_sf"/>
</dbReference>
<dbReference type="InterPro" id="IPR000014">
    <property type="entry name" value="PAS"/>
</dbReference>
<keyword evidence="2" id="KW-0238">DNA-binding</keyword>
<dbReference type="CDD" id="cd06170">
    <property type="entry name" value="LuxR_C_like"/>
    <property type="match status" value="1"/>
</dbReference>
<dbReference type="GO" id="GO:0003677">
    <property type="term" value="F:DNA binding"/>
    <property type="evidence" value="ECO:0007669"/>
    <property type="project" value="UniProtKB-KW"/>
</dbReference>
<evidence type="ECO:0000313" key="6">
    <source>
        <dbReference type="EMBL" id="KKB54249.1"/>
    </source>
</evidence>
<keyword evidence="3" id="KW-0804">Transcription</keyword>
<evidence type="ECO:0000256" key="1">
    <source>
        <dbReference type="ARBA" id="ARBA00023015"/>
    </source>
</evidence>
<dbReference type="Proteomes" id="UP000033035">
    <property type="component" value="Unassembled WGS sequence"/>
</dbReference>
<dbReference type="InterPro" id="IPR013655">
    <property type="entry name" value="PAS_fold_3"/>
</dbReference>
<name>A0A0F5J8Z2_9BACT</name>